<evidence type="ECO:0000256" key="2">
    <source>
        <dbReference type="ARBA" id="ARBA00004643"/>
    </source>
</evidence>
<dbReference type="HOGENOM" id="CLU_2963725_0_0_1"/>
<dbReference type="GO" id="GO:0005789">
    <property type="term" value="C:endoplasmic reticulum membrane"/>
    <property type="evidence" value="ECO:0007669"/>
    <property type="project" value="UniProtKB-SubCell"/>
</dbReference>
<sequence length="59" mass="6923">MHMVMQLCKSVCFRLKVYERSISTPMITDVQLAIFCNILGVALFFLVFLFHYINANYTK</sequence>
<organism>
    <name type="scientific">Solenopsis invicta</name>
    <name type="common">Red imported fire ant</name>
    <name type="synonym">Solenopsis wagneri</name>
    <dbReference type="NCBI Taxonomy" id="13686"/>
    <lineage>
        <taxon>Eukaryota</taxon>
        <taxon>Metazoa</taxon>
        <taxon>Ecdysozoa</taxon>
        <taxon>Arthropoda</taxon>
        <taxon>Hexapoda</taxon>
        <taxon>Insecta</taxon>
        <taxon>Pterygota</taxon>
        <taxon>Neoptera</taxon>
        <taxon>Endopterygota</taxon>
        <taxon>Hymenoptera</taxon>
        <taxon>Apocrita</taxon>
        <taxon>Aculeata</taxon>
        <taxon>Formicoidea</taxon>
        <taxon>Formicidae</taxon>
        <taxon>Myrmicinae</taxon>
        <taxon>Solenopsis</taxon>
    </lineage>
</organism>
<protein>
    <submittedName>
        <fullName evidence="11">Uncharacterized protein</fullName>
    </submittedName>
</protein>
<keyword evidence="6" id="KW-0256">Endoplasmic reticulum</keyword>
<feature type="non-terminal residue" evidence="11">
    <location>
        <position position="59"/>
    </location>
</feature>
<comment type="similarity">
    <text evidence="3">Belongs to the OST4 family.</text>
</comment>
<dbReference type="AlphaFoldDB" id="E9IRK0"/>
<name>E9IRK0_SOLIN</name>
<evidence type="ECO:0000256" key="6">
    <source>
        <dbReference type="ARBA" id="ARBA00022824"/>
    </source>
</evidence>
<feature type="transmembrane region" description="Helical" evidence="10">
    <location>
        <begin position="30"/>
        <end position="53"/>
    </location>
</feature>
<gene>
    <name evidence="11" type="ORF">SINV_03008</name>
</gene>
<evidence type="ECO:0000313" key="11">
    <source>
        <dbReference type="EMBL" id="EFZ16801.1"/>
    </source>
</evidence>
<evidence type="ECO:0000256" key="5">
    <source>
        <dbReference type="ARBA" id="ARBA00022692"/>
    </source>
</evidence>
<evidence type="ECO:0000256" key="3">
    <source>
        <dbReference type="ARBA" id="ARBA00007685"/>
    </source>
</evidence>
<evidence type="ECO:0000256" key="4">
    <source>
        <dbReference type="ARBA" id="ARBA00011157"/>
    </source>
</evidence>
<evidence type="ECO:0000256" key="8">
    <source>
        <dbReference type="ARBA" id="ARBA00022989"/>
    </source>
</evidence>
<dbReference type="EMBL" id="GL765178">
    <property type="protein sequence ID" value="EFZ16801.1"/>
    <property type="molecule type" value="Genomic_DNA"/>
</dbReference>
<evidence type="ECO:0000256" key="7">
    <source>
        <dbReference type="ARBA" id="ARBA00022968"/>
    </source>
</evidence>
<keyword evidence="8 10" id="KW-1133">Transmembrane helix</keyword>
<dbReference type="Pfam" id="PF10215">
    <property type="entry name" value="Ost4"/>
    <property type="match status" value="1"/>
</dbReference>
<evidence type="ECO:0000256" key="1">
    <source>
        <dbReference type="ARBA" id="ARBA00002791"/>
    </source>
</evidence>
<proteinExistence type="inferred from homology"/>
<keyword evidence="9 10" id="KW-0472">Membrane</keyword>
<reference evidence="11" key="1">
    <citation type="journal article" date="2011" name="Proc. Natl. Acad. Sci. U.S.A.">
        <title>The genome of the fire ant Solenopsis invicta.</title>
        <authorList>
            <person name="Wurm Y."/>
            <person name="Wang J."/>
            <person name="Riba-Grognuz O."/>
            <person name="Corona M."/>
            <person name="Nygaard S."/>
            <person name="Hunt B.G."/>
            <person name="Ingram K.K."/>
            <person name="Falquet L."/>
            <person name="Nipitwattanaphon M."/>
            <person name="Gotzek D."/>
            <person name="Dijkstra M.B."/>
            <person name="Oettler J."/>
            <person name="Comtesse F."/>
            <person name="Shih C.J."/>
            <person name="Wu W.J."/>
            <person name="Yang C.C."/>
            <person name="Thomas J."/>
            <person name="Beaudoing E."/>
            <person name="Pradervand S."/>
            <person name="Flegel V."/>
            <person name="Cook E.D."/>
            <person name="Fabbretti R."/>
            <person name="Stockinger H."/>
            <person name="Long L."/>
            <person name="Farmerie W.G."/>
            <person name="Oakey J."/>
            <person name="Boomsma J.J."/>
            <person name="Pamilo P."/>
            <person name="Yi S.V."/>
            <person name="Heinze J."/>
            <person name="Goodisman M.A."/>
            <person name="Farinelli L."/>
            <person name="Harshman K."/>
            <person name="Hulo N."/>
            <person name="Cerutti L."/>
            <person name="Xenarios I."/>
            <person name="Shoemaker D."/>
            <person name="Keller L."/>
        </authorList>
    </citation>
    <scope>NUCLEOTIDE SEQUENCE [LARGE SCALE GENOMIC DNA]</scope>
</reference>
<accession>E9IRK0</accession>
<dbReference type="InterPro" id="IPR036330">
    <property type="entry name" value="Ost4p_sf"/>
</dbReference>
<keyword evidence="5 10" id="KW-0812">Transmembrane</keyword>
<comment type="function">
    <text evidence="1">Subunit of the oligosaccharyl transferase (OST) complex that catalyzes the initial transfer of a defined glycan (Glc(3)Man(9)GlcNAc(2) in eukaryotes) from the lipid carrier dolichol-pyrophosphate to an asparagine residue within an Asn-X-Ser/Thr consensus motif in nascent polypeptide chains, the first step in protein N-glycosylation. N-glycosylation occurs cotranslationally and the complex associates with the Sec61 complex at the channel-forming translocon complex that mediates protein translocation across the endoplasmic reticulum (ER). All subunits are required for a maximal enzyme activity.</text>
</comment>
<comment type="subcellular location">
    <subcellularLocation>
        <location evidence="2">Endoplasmic reticulum membrane</location>
        <topology evidence="2">Single-pass type III membrane protein</topology>
    </subcellularLocation>
</comment>
<evidence type="ECO:0000256" key="10">
    <source>
        <dbReference type="SAM" id="Phobius"/>
    </source>
</evidence>
<evidence type="ECO:0000256" key="9">
    <source>
        <dbReference type="ARBA" id="ARBA00023136"/>
    </source>
</evidence>
<comment type="subunit">
    <text evidence="4">Component of the oligosaccharyltransferase (OST) complex.</text>
</comment>
<keyword evidence="7" id="KW-0735">Signal-anchor</keyword>
<dbReference type="SUPFAM" id="SSF103464">
    <property type="entry name" value="Oligosaccharyltransferase subunit ost4p"/>
    <property type="match status" value="1"/>
</dbReference>
<dbReference type="InterPro" id="IPR018943">
    <property type="entry name" value="Oligosaccaryltransferase"/>
</dbReference>